<evidence type="ECO:0000259" key="2">
    <source>
        <dbReference type="PROSITE" id="PS50937"/>
    </source>
</evidence>
<dbReference type="SMART" id="SM00422">
    <property type="entry name" value="HTH_MERR"/>
    <property type="match status" value="1"/>
</dbReference>
<dbReference type="EMBL" id="CADCUY010000351">
    <property type="protein sequence ID" value="CAA9415895.1"/>
    <property type="molecule type" value="Genomic_DNA"/>
</dbReference>
<organism evidence="3">
    <name type="scientific">uncultured Quadrisphaera sp</name>
    <dbReference type="NCBI Taxonomy" id="904978"/>
    <lineage>
        <taxon>Bacteria</taxon>
        <taxon>Bacillati</taxon>
        <taxon>Actinomycetota</taxon>
        <taxon>Actinomycetes</taxon>
        <taxon>Kineosporiales</taxon>
        <taxon>Kineosporiaceae</taxon>
        <taxon>Quadrisphaera</taxon>
        <taxon>environmental samples</taxon>
    </lineage>
</organism>
<dbReference type="InterPro" id="IPR047057">
    <property type="entry name" value="MerR_fam"/>
</dbReference>
<dbReference type="Pfam" id="PF13411">
    <property type="entry name" value="MerR_1"/>
    <property type="match status" value="1"/>
</dbReference>
<protein>
    <submittedName>
        <fullName evidence="3">Regulatory protein MerR</fullName>
    </submittedName>
</protein>
<dbReference type="Gene3D" id="1.10.1660.10">
    <property type="match status" value="1"/>
</dbReference>
<dbReference type="InterPro" id="IPR000551">
    <property type="entry name" value="MerR-type_HTH_dom"/>
</dbReference>
<dbReference type="PRINTS" id="PR00040">
    <property type="entry name" value="HTHMERR"/>
</dbReference>
<dbReference type="PROSITE" id="PS50937">
    <property type="entry name" value="HTH_MERR_2"/>
    <property type="match status" value="1"/>
</dbReference>
<proteinExistence type="predicted"/>
<evidence type="ECO:0000313" key="3">
    <source>
        <dbReference type="EMBL" id="CAA9415895.1"/>
    </source>
</evidence>
<dbReference type="SUPFAM" id="SSF46955">
    <property type="entry name" value="Putative DNA-binding domain"/>
    <property type="match status" value="1"/>
</dbReference>
<reference evidence="3" key="1">
    <citation type="submission" date="2020-02" db="EMBL/GenBank/DDBJ databases">
        <authorList>
            <person name="Meier V. D."/>
        </authorList>
    </citation>
    <scope>NUCLEOTIDE SEQUENCE</scope>
    <source>
        <strain evidence="3">AVDCRST_MAG35</strain>
    </source>
</reference>
<evidence type="ECO:0000256" key="1">
    <source>
        <dbReference type="ARBA" id="ARBA00023125"/>
    </source>
</evidence>
<dbReference type="PANTHER" id="PTHR30204:SF98">
    <property type="entry name" value="HTH-TYPE TRANSCRIPTIONAL REGULATOR ADHR"/>
    <property type="match status" value="1"/>
</dbReference>
<dbReference type="GO" id="GO:0003677">
    <property type="term" value="F:DNA binding"/>
    <property type="evidence" value="ECO:0007669"/>
    <property type="project" value="UniProtKB-KW"/>
</dbReference>
<sequence>MRISELSRRTGVPVPTVKFYLREGLLPAGRATAATQAQYDEGHEQRLRLVRALVEVAGLSLAAVRRVVAAVDDPPRTTHELLGAAHEALPPAVADDVDVTAATGVVAELGWRIDPRSAPLRQLAAAIAALEAVGMPAGVEVLARYGRALEPVATAEVAAVPTSSREDAVAFVVVGTALYEPVVLALRRLAQQDASARRFGVDCP</sequence>
<dbReference type="GO" id="GO:0003700">
    <property type="term" value="F:DNA-binding transcription factor activity"/>
    <property type="evidence" value="ECO:0007669"/>
    <property type="project" value="InterPro"/>
</dbReference>
<dbReference type="PANTHER" id="PTHR30204">
    <property type="entry name" value="REDOX-CYCLING DRUG-SENSING TRANSCRIPTIONAL ACTIVATOR SOXR"/>
    <property type="match status" value="1"/>
</dbReference>
<name>A0A6J4PH10_9ACTN</name>
<accession>A0A6J4PH10</accession>
<gene>
    <name evidence="3" type="ORF">AVDCRST_MAG35-1704</name>
</gene>
<feature type="domain" description="HTH merR-type" evidence="2">
    <location>
        <begin position="1"/>
        <end position="70"/>
    </location>
</feature>
<keyword evidence="1" id="KW-0238">DNA-binding</keyword>
<dbReference type="AlphaFoldDB" id="A0A6J4PH10"/>
<dbReference type="InterPro" id="IPR009061">
    <property type="entry name" value="DNA-bd_dom_put_sf"/>
</dbReference>